<evidence type="ECO:0000313" key="2">
    <source>
        <dbReference type="Proteomes" id="UP000527355"/>
    </source>
</evidence>
<reference evidence="1 2" key="1">
    <citation type="journal article" date="2020" name="Nature">
        <title>Six reference-quality genomes reveal evolution of bat adaptations.</title>
        <authorList>
            <person name="Jebb D."/>
            <person name="Huang Z."/>
            <person name="Pippel M."/>
            <person name="Hughes G.M."/>
            <person name="Lavrichenko K."/>
            <person name="Devanna P."/>
            <person name="Winkler S."/>
            <person name="Jermiin L.S."/>
            <person name="Skirmuntt E.C."/>
            <person name="Katzourakis A."/>
            <person name="Burkitt-Gray L."/>
            <person name="Ray D.A."/>
            <person name="Sullivan K.A.M."/>
            <person name="Roscito J.G."/>
            <person name="Kirilenko B.M."/>
            <person name="Davalos L.M."/>
            <person name="Corthals A.P."/>
            <person name="Power M.L."/>
            <person name="Jones G."/>
            <person name="Ransome R.D."/>
            <person name="Dechmann D.K.N."/>
            <person name="Locatelli A.G."/>
            <person name="Puechmaille S.J."/>
            <person name="Fedrigo O."/>
            <person name="Jarvis E.D."/>
            <person name="Hiller M."/>
            <person name="Vernes S.C."/>
            <person name="Myers E.W."/>
            <person name="Teeling E.C."/>
        </authorList>
    </citation>
    <scope>NUCLEOTIDE SEQUENCE [LARGE SCALE GENOMIC DNA]</scope>
    <source>
        <strain evidence="1">MMyoMyo1</strain>
        <tissue evidence="1">Flight muscle</tissue>
    </source>
</reference>
<gene>
    <name evidence="1" type="ORF">mMyoMyo1_009041</name>
</gene>
<accession>A0A7J7TJP4</accession>
<dbReference type="Proteomes" id="UP000527355">
    <property type="component" value="Unassembled WGS sequence"/>
</dbReference>
<keyword evidence="2" id="KW-1185">Reference proteome</keyword>
<dbReference type="EMBL" id="JABWUV010000016">
    <property type="protein sequence ID" value="KAF6300567.1"/>
    <property type="molecule type" value="Genomic_DNA"/>
</dbReference>
<evidence type="ECO:0000313" key="1">
    <source>
        <dbReference type="EMBL" id="KAF6300567.1"/>
    </source>
</evidence>
<name>A0A7J7TJP4_MYOMY</name>
<protein>
    <submittedName>
        <fullName evidence="1">Uncharacterized protein</fullName>
    </submittedName>
</protein>
<organism evidence="1 2">
    <name type="scientific">Myotis myotis</name>
    <name type="common">Greater mouse-eared bat</name>
    <name type="synonym">Vespertilio myotis</name>
    <dbReference type="NCBI Taxonomy" id="51298"/>
    <lineage>
        <taxon>Eukaryota</taxon>
        <taxon>Metazoa</taxon>
        <taxon>Chordata</taxon>
        <taxon>Craniata</taxon>
        <taxon>Vertebrata</taxon>
        <taxon>Euteleostomi</taxon>
        <taxon>Mammalia</taxon>
        <taxon>Eutheria</taxon>
        <taxon>Laurasiatheria</taxon>
        <taxon>Chiroptera</taxon>
        <taxon>Yangochiroptera</taxon>
        <taxon>Vespertilionidae</taxon>
        <taxon>Myotis</taxon>
    </lineage>
</organism>
<proteinExistence type="predicted"/>
<comment type="caution">
    <text evidence="1">The sequence shown here is derived from an EMBL/GenBank/DDBJ whole genome shotgun (WGS) entry which is preliminary data.</text>
</comment>
<dbReference type="AlphaFoldDB" id="A0A7J7TJP4"/>
<sequence length="129" mass="14264">MSQIPLSKQLFSHVISLASCPGKCQAPNVCLFALVVLRSYWNPLGGLFCIRLPAESDIEKKQVELERGALDCVVFNSDSRRPVGLAASELPSICLWLLPFVLLSVTGQCFVYEFLPFCTQRGLSKLLIC</sequence>